<comment type="similarity">
    <text evidence="1">Belongs to the CDC6/cdc18 family.</text>
</comment>
<sequence>MLLSPFFSVDSIYINCVSENTERDILTVITNKFRNSKKKLHTTITFSDVKKEAAKLNKNIIIVLDEIDYLRPCDRNFLCSVFDWPVFCTRISVIGIANALNMDELQRHQLKHSPKQIIFAPYSKDQLQFILSKKLATNINNTNAIELCARKVAAMTGDARKAMQIARWSVSIGNSDNVSCRDVLGTINSIYSSPLHQVKMPLQQKILLATMLRIVGDKASTVVNKGYLLSAYGKVCERLLLPALEVDEIHGALSLLEAQSILESKPSSYQLLVDKASSNKIIADSTLISQINMIELEDT</sequence>
<dbReference type="GO" id="GO:0006270">
    <property type="term" value="P:DNA replication initiation"/>
    <property type="evidence" value="ECO:0007669"/>
    <property type="project" value="TreeGrafter"/>
</dbReference>
<evidence type="ECO:0000313" key="5">
    <source>
        <dbReference type="EMBL" id="VDN06813.1"/>
    </source>
</evidence>
<evidence type="ECO:0000259" key="3">
    <source>
        <dbReference type="Pfam" id="PF09079"/>
    </source>
</evidence>
<dbReference type="PANTHER" id="PTHR10763:SF26">
    <property type="entry name" value="CELL DIVISION CONTROL PROTEIN 6 HOMOLOG"/>
    <property type="match status" value="1"/>
</dbReference>
<accession>A0A3P7L8N1</accession>
<dbReference type="InterPro" id="IPR015163">
    <property type="entry name" value="Cdc6_C"/>
</dbReference>
<evidence type="ECO:0000259" key="4">
    <source>
        <dbReference type="Pfam" id="PF17872"/>
    </source>
</evidence>
<reference evidence="5 6" key="1">
    <citation type="submission" date="2018-11" db="EMBL/GenBank/DDBJ databases">
        <authorList>
            <consortium name="Pathogen Informatics"/>
        </authorList>
    </citation>
    <scope>NUCLEOTIDE SEQUENCE [LARGE SCALE GENOMIC DNA]</scope>
</reference>
<proteinExistence type="inferred from homology"/>
<dbReference type="STRING" id="103827.A0A3P7L8N1"/>
<dbReference type="EMBL" id="UYYF01004750">
    <property type="protein sequence ID" value="VDN06813.1"/>
    <property type="molecule type" value="Genomic_DNA"/>
</dbReference>
<dbReference type="InterPro" id="IPR036390">
    <property type="entry name" value="WH_DNA-bd_sf"/>
</dbReference>
<dbReference type="GO" id="GO:0005634">
    <property type="term" value="C:nucleus"/>
    <property type="evidence" value="ECO:0007669"/>
    <property type="project" value="TreeGrafter"/>
</dbReference>
<dbReference type="InterPro" id="IPR027417">
    <property type="entry name" value="P-loop_NTPase"/>
</dbReference>
<dbReference type="Proteomes" id="UP000276776">
    <property type="component" value="Unassembled WGS sequence"/>
</dbReference>
<protein>
    <submittedName>
        <fullName evidence="5">Uncharacterized protein</fullName>
    </submittedName>
</protein>
<dbReference type="SUPFAM" id="SSF52540">
    <property type="entry name" value="P-loop containing nucleoside triphosphate hydrolases"/>
    <property type="match status" value="1"/>
</dbReference>
<dbReference type="GO" id="GO:0003688">
    <property type="term" value="F:DNA replication origin binding"/>
    <property type="evidence" value="ECO:0007669"/>
    <property type="project" value="TreeGrafter"/>
</dbReference>
<keyword evidence="2" id="KW-0235">DNA replication</keyword>
<dbReference type="PANTHER" id="PTHR10763">
    <property type="entry name" value="CELL DIVISION CONTROL PROTEIN 6-RELATED"/>
    <property type="match status" value="1"/>
</dbReference>
<dbReference type="GO" id="GO:0033314">
    <property type="term" value="P:mitotic DNA replication checkpoint signaling"/>
    <property type="evidence" value="ECO:0007669"/>
    <property type="project" value="TreeGrafter"/>
</dbReference>
<keyword evidence="6" id="KW-1185">Reference proteome</keyword>
<dbReference type="SUPFAM" id="SSF46785">
    <property type="entry name" value="Winged helix' DNA-binding domain"/>
    <property type="match status" value="1"/>
</dbReference>
<organism evidence="5 6">
    <name type="scientific">Thelazia callipaeda</name>
    <name type="common">Oriental eyeworm</name>
    <name type="synonym">Parasitic nematode</name>
    <dbReference type="NCBI Taxonomy" id="103827"/>
    <lineage>
        <taxon>Eukaryota</taxon>
        <taxon>Metazoa</taxon>
        <taxon>Ecdysozoa</taxon>
        <taxon>Nematoda</taxon>
        <taxon>Chromadorea</taxon>
        <taxon>Rhabditida</taxon>
        <taxon>Spirurina</taxon>
        <taxon>Spiruromorpha</taxon>
        <taxon>Thelazioidea</taxon>
        <taxon>Thelaziidae</taxon>
        <taxon>Thelazia</taxon>
    </lineage>
</organism>
<dbReference type="Gene3D" id="1.10.10.10">
    <property type="entry name" value="Winged helix-like DNA-binding domain superfamily/Winged helix DNA-binding domain"/>
    <property type="match status" value="1"/>
</dbReference>
<dbReference type="OrthoDB" id="1926878at2759"/>
<name>A0A3P7L8N1_THECL</name>
<evidence type="ECO:0000256" key="1">
    <source>
        <dbReference type="ARBA" id="ARBA00006184"/>
    </source>
</evidence>
<dbReference type="InterPro" id="IPR050311">
    <property type="entry name" value="ORC1/CDC6"/>
</dbReference>
<gene>
    <name evidence="5" type="ORF">TCLT_LOCUS9196</name>
</gene>
<dbReference type="InterPro" id="IPR041083">
    <property type="entry name" value="AAA_lid_10"/>
</dbReference>
<dbReference type="Pfam" id="PF09079">
    <property type="entry name" value="WHD_Cdc6"/>
    <property type="match status" value="1"/>
</dbReference>
<dbReference type="Gene3D" id="3.40.50.300">
    <property type="entry name" value="P-loop containing nucleotide triphosphate hydrolases"/>
    <property type="match status" value="1"/>
</dbReference>
<dbReference type="AlphaFoldDB" id="A0A3P7L8N1"/>
<feature type="domain" description="AAA lid" evidence="4">
    <location>
        <begin position="134"/>
        <end position="178"/>
    </location>
</feature>
<dbReference type="Gene3D" id="1.10.8.60">
    <property type="match status" value="1"/>
</dbReference>
<evidence type="ECO:0000256" key="2">
    <source>
        <dbReference type="ARBA" id="ARBA00022705"/>
    </source>
</evidence>
<dbReference type="Pfam" id="PF17872">
    <property type="entry name" value="AAA_lid_10"/>
    <property type="match status" value="1"/>
</dbReference>
<dbReference type="InterPro" id="IPR036388">
    <property type="entry name" value="WH-like_DNA-bd_sf"/>
</dbReference>
<evidence type="ECO:0000313" key="6">
    <source>
        <dbReference type="Proteomes" id="UP000276776"/>
    </source>
</evidence>
<feature type="domain" description="Cdc6 C-terminal" evidence="3">
    <location>
        <begin position="199"/>
        <end position="267"/>
    </location>
</feature>